<proteinExistence type="predicted"/>
<protein>
    <submittedName>
        <fullName evidence="1">Uncharacterized protein</fullName>
    </submittedName>
</protein>
<organism evidence="1 2">
    <name type="scientific">Streblomastix strix</name>
    <dbReference type="NCBI Taxonomy" id="222440"/>
    <lineage>
        <taxon>Eukaryota</taxon>
        <taxon>Metamonada</taxon>
        <taxon>Preaxostyla</taxon>
        <taxon>Oxymonadida</taxon>
        <taxon>Streblomastigidae</taxon>
        <taxon>Streblomastix</taxon>
    </lineage>
</organism>
<dbReference type="AlphaFoldDB" id="A0A5J4X8V1"/>
<accession>A0A5J4X8V1</accession>
<sequence>MKNIKKEFAVYKAARQSEGETEVQDTGIGSRMTSLTFQSMLSNAEIRHILAKESLMNIFKETTKKSPNYSNLPGLLTKIAYSKSEARKLYEELLILYSRNSMVFRNLAILMRDMFMHDDDAEILFQTC</sequence>
<evidence type="ECO:0000313" key="1">
    <source>
        <dbReference type="EMBL" id="KAA6402995.1"/>
    </source>
</evidence>
<reference evidence="1 2" key="1">
    <citation type="submission" date="2019-03" db="EMBL/GenBank/DDBJ databases">
        <title>Single cell metagenomics reveals metabolic interactions within the superorganism composed of flagellate Streblomastix strix and complex community of Bacteroidetes bacteria on its surface.</title>
        <authorList>
            <person name="Treitli S.C."/>
            <person name="Kolisko M."/>
            <person name="Husnik F."/>
            <person name="Keeling P."/>
            <person name="Hampl V."/>
        </authorList>
    </citation>
    <scope>NUCLEOTIDE SEQUENCE [LARGE SCALE GENOMIC DNA]</scope>
    <source>
        <strain evidence="1">ST1C</strain>
    </source>
</reference>
<dbReference type="Proteomes" id="UP000324800">
    <property type="component" value="Unassembled WGS sequence"/>
</dbReference>
<name>A0A5J4X8V1_9EUKA</name>
<evidence type="ECO:0000313" key="2">
    <source>
        <dbReference type="Proteomes" id="UP000324800"/>
    </source>
</evidence>
<comment type="caution">
    <text evidence="1">The sequence shown here is derived from an EMBL/GenBank/DDBJ whole genome shotgun (WGS) entry which is preliminary data.</text>
</comment>
<dbReference type="EMBL" id="SNRW01000153">
    <property type="protein sequence ID" value="KAA6402995.1"/>
    <property type="molecule type" value="Genomic_DNA"/>
</dbReference>
<gene>
    <name evidence="1" type="ORF">EZS28_001472</name>
</gene>